<evidence type="ECO:0000313" key="1">
    <source>
        <dbReference type="EMBL" id="OMO84896.1"/>
    </source>
</evidence>
<dbReference type="Proteomes" id="UP000188268">
    <property type="component" value="Unassembled WGS sequence"/>
</dbReference>
<dbReference type="OrthoDB" id="783687at2759"/>
<comment type="caution">
    <text evidence="1">The sequence shown here is derived from an EMBL/GenBank/DDBJ whole genome shotgun (WGS) entry which is preliminary data.</text>
</comment>
<dbReference type="EMBL" id="AWWV01009661">
    <property type="protein sequence ID" value="OMO84896.1"/>
    <property type="molecule type" value="Genomic_DNA"/>
</dbReference>
<proteinExistence type="predicted"/>
<reference evidence="1 2" key="1">
    <citation type="submission" date="2013-09" db="EMBL/GenBank/DDBJ databases">
        <title>Corchorus capsularis genome sequencing.</title>
        <authorList>
            <person name="Alam M."/>
            <person name="Haque M.S."/>
            <person name="Islam M.S."/>
            <person name="Emdad E.M."/>
            <person name="Islam M.M."/>
            <person name="Ahmed B."/>
            <person name="Halim A."/>
            <person name="Hossen Q.M.M."/>
            <person name="Hossain M.Z."/>
            <person name="Ahmed R."/>
            <person name="Khan M.M."/>
            <person name="Islam R."/>
            <person name="Rashid M.M."/>
            <person name="Khan S.A."/>
            <person name="Rahman M.S."/>
            <person name="Alam M."/>
        </authorList>
    </citation>
    <scope>NUCLEOTIDE SEQUENCE [LARGE SCALE GENOMIC DNA]</scope>
    <source>
        <strain evidence="2">cv. CVL-1</strain>
        <tissue evidence="1">Whole seedling</tissue>
    </source>
</reference>
<organism evidence="1 2">
    <name type="scientific">Corchorus capsularis</name>
    <name type="common">Jute</name>
    <dbReference type="NCBI Taxonomy" id="210143"/>
    <lineage>
        <taxon>Eukaryota</taxon>
        <taxon>Viridiplantae</taxon>
        <taxon>Streptophyta</taxon>
        <taxon>Embryophyta</taxon>
        <taxon>Tracheophyta</taxon>
        <taxon>Spermatophyta</taxon>
        <taxon>Magnoliopsida</taxon>
        <taxon>eudicotyledons</taxon>
        <taxon>Gunneridae</taxon>
        <taxon>Pentapetalae</taxon>
        <taxon>rosids</taxon>
        <taxon>malvids</taxon>
        <taxon>Malvales</taxon>
        <taxon>Malvaceae</taxon>
        <taxon>Grewioideae</taxon>
        <taxon>Apeibeae</taxon>
        <taxon>Corchorus</taxon>
    </lineage>
</organism>
<dbReference type="PANTHER" id="PTHR33735:SF10">
    <property type="entry name" value="EXPRESSED PROTEIN"/>
    <property type="match status" value="1"/>
</dbReference>
<dbReference type="OMA" id="APASKFF"/>
<evidence type="ECO:0000313" key="2">
    <source>
        <dbReference type="Proteomes" id="UP000188268"/>
    </source>
</evidence>
<sequence>MMSRRSLFASNYKLQSLFESILHPYKSKSGNMISPGNNKQYSMVKRYDHHPLNQQGLRFLSFNIGIWRKLDSNIAKDVGQNSSPPAGSGPPKFSFPIWARWVLGSVLSLIFPFWKDQWANFKTIEEEAEMIVEEVETVAEVVEKVATVAEKVSAQVAKNLPDDSKLKKAAIMVEHVSEITAQDAHATTEFIHQVEAIKQDLDGLESLVEPEAKMGKKLGGQGK</sequence>
<name>A0A1R3IQQ2_COCAP</name>
<dbReference type="Gramene" id="OMO84896">
    <property type="protein sequence ID" value="OMO84896"/>
    <property type="gene ID" value="CCACVL1_10581"/>
</dbReference>
<accession>A0A1R3IQQ2</accession>
<dbReference type="PANTHER" id="PTHR33735">
    <property type="entry name" value="EXPRESSED PROTEIN"/>
    <property type="match status" value="1"/>
</dbReference>
<protein>
    <submittedName>
        <fullName evidence="1">Uncharacterized protein</fullName>
    </submittedName>
</protein>
<dbReference type="STRING" id="210143.A0A1R3IQQ2"/>
<gene>
    <name evidence="1" type="ORF">CCACVL1_10581</name>
</gene>
<dbReference type="AlphaFoldDB" id="A0A1R3IQQ2"/>
<keyword evidence="2" id="KW-1185">Reference proteome</keyword>